<dbReference type="Gene3D" id="2.170.120.20">
    <property type="entry name" value="Ribosomal protein L25, beta domain"/>
    <property type="match status" value="1"/>
</dbReference>
<comment type="caution">
    <text evidence="9">The sequence shown here is derived from an EMBL/GenBank/DDBJ whole genome shotgun (WGS) entry which is preliminary data.</text>
</comment>
<dbReference type="Pfam" id="PF14693">
    <property type="entry name" value="Ribosomal_TL5_C"/>
    <property type="match status" value="1"/>
</dbReference>
<keyword evidence="3 5" id="KW-0689">Ribosomal protein</keyword>
<dbReference type="GO" id="GO:0022625">
    <property type="term" value="C:cytosolic large ribosomal subunit"/>
    <property type="evidence" value="ECO:0007669"/>
    <property type="project" value="TreeGrafter"/>
</dbReference>
<dbReference type="PANTHER" id="PTHR33284">
    <property type="entry name" value="RIBOSOMAL PROTEIN L25/GLN-TRNA SYNTHETASE, ANTI-CODON-BINDING DOMAIN-CONTAINING PROTEIN"/>
    <property type="match status" value="1"/>
</dbReference>
<dbReference type="NCBIfam" id="TIGR00731">
    <property type="entry name" value="bL25_bact_ctc"/>
    <property type="match status" value="1"/>
</dbReference>
<accession>A0A932I194</accession>
<evidence type="ECO:0000256" key="5">
    <source>
        <dbReference type="HAMAP-Rule" id="MF_01334"/>
    </source>
</evidence>
<comment type="function">
    <text evidence="5">This is one of the proteins that binds to the 5S RNA in the ribosome where it forms part of the central protuberance.</text>
</comment>
<evidence type="ECO:0000256" key="2">
    <source>
        <dbReference type="ARBA" id="ARBA00022884"/>
    </source>
</evidence>
<dbReference type="GO" id="GO:0006412">
    <property type="term" value="P:translation"/>
    <property type="evidence" value="ECO:0007669"/>
    <property type="project" value="UniProtKB-UniRule"/>
</dbReference>
<evidence type="ECO:0000256" key="4">
    <source>
        <dbReference type="ARBA" id="ARBA00023274"/>
    </source>
</evidence>
<feature type="compositionally biased region" description="Low complexity" evidence="6">
    <location>
        <begin position="193"/>
        <end position="216"/>
    </location>
</feature>
<keyword evidence="1 5" id="KW-0699">rRNA-binding</keyword>
<dbReference type="InterPro" id="IPR029751">
    <property type="entry name" value="Ribosomal_L25_dom"/>
</dbReference>
<reference evidence="9" key="1">
    <citation type="submission" date="2020-07" db="EMBL/GenBank/DDBJ databases">
        <title>Huge and variable diversity of episymbiotic CPR bacteria and DPANN archaea in groundwater ecosystems.</title>
        <authorList>
            <person name="He C.Y."/>
            <person name="Keren R."/>
            <person name="Whittaker M."/>
            <person name="Farag I.F."/>
            <person name="Doudna J."/>
            <person name="Cate J.H.D."/>
            <person name="Banfield J.F."/>
        </authorList>
    </citation>
    <scope>NUCLEOTIDE SEQUENCE</scope>
    <source>
        <strain evidence="9">NC_groundwater_763_Ag_S-0.2um_68_21</strain>
    </source>
</reference>
<comment type="similarity">
    <text evidence="5">Belongs to the bacterial ribosomal protein bL25 family. CTC subfamily.</text>
</comment>
<dbReference type="Gene3D" id="2.40.240.10">
    <property type="entry name" value="Ribosomal Protein L25, Chain P"/>
    <property type="match status" value="1"/>
</dbReference>
<feature type="compositionally biased region" description="Basic and acidic residues" evidence="6">
    <location>
        <begin position="1"/>
        <end position="12"/>
    </location>
</feature>
<dbReference type="PANTHER" id="PTHR33284:SF1">
    <property type="entry name" value="RIBOSOMAL PROTEIN L25_GLN-TRNA SYNTHETASE, ANTI-CODON-BINDING DOMAIN-CONTAINING PROTEIN"/>
    <property type="match status" value="1"/>
</dbReference>
<dbReference type="InterPro" id="IPR020056">
    <property type="entry name" value="Rbsml_bL25/Gln-tRNA_synth_N"/>
</dbReference>
<dbReference type="GO" id="GO:0003735">
    <property type="term" value="F:structural constituent of ribosome"/>
    <property type="evidence" value="ECO:0007669"/>
    <property type="project" value="InterPro"/>
</dbReference>
<dbReference type="SUPFAM" id="SSF50715">
    <property type="entry name" value="Ribosomal protein L25-like"/>
    <property type="match status" value="1"/>
</dbReference>
<feature type="region of interest" description="Disordered" evidence="6">
    <location>
        <begin position="186"/>
        <end position="227"/>
    </location>
</feature>
<sequence>MDRVNLEVERRTGKGKSAARHLRREGKVPAVVYGIHDPASVAVSPKELDRVLGTRAGVNVIVQLNVTGDAQGERPVLIKDLQRDPMKGRILHADFLEIRMDRKIKVEVPIILKGDAPGIKQGGVLSQLLRELEVECLPIAIPEEIVVDVSGVNLNGVVHVREISLPEGVDLMTDPEEPILTVVAPEEEKPAEEAAAVAAEGALPAEGAAAAPAGEAAKAESGKEEKK</sequence>
<dbReference type="AlphaFoldDB" id="A0A932I194"/>
<evidence type="ECO:0000256" key="3">
    <source>
        <dbReference type="ARBA" id="ARBA00022980"/>
    </source>
</evidence>
<feature type="domain" description="Large ribosomal subunit protein bL25 L25" evidence="7">
    <location>
        <begin position="6"/>
        <end position="95"/>
    </location>
</feature>
<keyword evidence="4 5" id="KW-0687">Ribonucleoprotein</keyword>
<dbReference type="InterPro" id="IPR020930">
    <property type="entry name" value="Ribosomal_uL5_bac-type"/>
</dbReference>
<name>A0A932I194_UNCTE</name>
<dbReference type="HAMAP" id="MF_01334">
    <property type="entry name" value="Ribosomal_bL25_CTC"/>
    <property type="match status" value="1"/>
</dbReference>
<dbReference type="InterPro" id="IPR020057">
    <property type="entry name" value="Ribosomal_bL25_b-dom"/>
</dbReference>
<feature type="domain" description="Large ribosomal subunit protein bL25 beta" evidence="8">
    <location>
        <begin position="103"/>
        <end position="185"/>
    </location>
</feature>
<dbReference type="Pfam" id="PF01386">
    <property type="entry name" value="Ribosomal_L25p"/>
    <property type="match status" value="1"/>
</dbReference>
<evidence type="ECO:0000313" key="9">
    <source>
        <dbReference type="EMBL" id="MBI3128858.1"/>
    </source>
</evidence>
<dbReference type="InterPro" id="IPR011035">
    <property type="entry name" value="Ribosomal_bL25/Gln-tRNA_synth"/>
</dbReference>
<dbReference type="CDD" id="cd00495">
    <property type="entry name" value="Ribosomal_L25_TL5_CTC"/>
    <property type="match status" value="1"/>
</dbReference>
<proteinExistence type="inferred from homology"/>
<dbReference type="InterPro" id="IPR037121">
    <property type="entry name" value="Ribosomal_bL25_C"/>
</dbReference>
<gene>
    <name evidence="5" type="primary">rplY</name>
    <name evidence="5" type="synonym">ctc</name>
    <name evidence="9" type="ORF">HYZ11_14730</name>
</gene>
<keyword evidence="2 5" id="KW-0694">RNA-binding</keyword>
<organism evidence="9 10">
    <name type="scientific">Tectimicrobiota bacterium</name>
    <dbReference type="NCBI Taxonomy" id="2528274"/>
    <lineage>
        <taxon>Bacteria</taxon>
        <taxon>Pseudomonadati</taxon>
        <taxon>Nitrospinota/Tectimicrobiota group</taxon>
        <taxon>Candidatus Tectimicrobiota</taxon>
    </lineage>
</organism>
<feature type="region of interest" description="Disordered" evidence="6">
    <location>
        <begin position="1"/>
        <end position="21"/>
    </location>
</feature>
<dbReference type="Proteomes" id="UP000782312">
    <property type="component" value="Unassembled WGS sequence"/>
</dbReference>
<evidence type="ECO:0000256" key="6">
    <source>
        <dbReference type="SAM" id="MobiDB-lite"/>
    </source>
</evidence>
<comment type="subunit">
    <text evidence="5">Part of the 50S ribosomal subunit; part of the 5S rRNA/L5/L18/L25 subcomplex. Contacts the 5S rRNA. Binds to the 5S rRNA independently of L5 and L18.</text>
</comment>
<evidence type="ECO:0000259" key="7">
    <source>
        <dbReference type="Pfam" id="PF01386"/>
    </source>
</evidence>
<dbReference type="GO" id="GO:0008097">
    <property type="term" value="F:5S rRNA binding"/>
    <property type="evidence" value="ECO:0007669"/>
    <property type="project" value="InterPro"/>
</dbReference>
<dbReference type="InterPro" id="IPR001021">
    <property type="entry name" value="Ribosomal_bL25_long"/>
</dbReference>
<dbReference type="EMBL" id="JACPUR010000035">
    <property type="protein sequence ID" value="MBI3128858.1"/>
    <property type="molecule type" value="Genomic_DNA"/>
</dbReference>
<protein>
    <recommendedName>
        <fullName evidence="5">Large ribosomal subunit protein bL25</fullName>
    </recommendedName>
    <alternativeName>
        <fullName evidence="5">General stress protein CTC</fullName>
    </alternativeName>
</protein>
<evidence type="ECO:0000313" key="10">
    <source>
        <dbReference type="Proteomes" id="UP000782312"/>
    </source>
</evidence>
<evidence type="ECO:0000259" key="8">
    <source>
        <dbReference type="Pfam" id="PF14693"/>
    </source>
</evidence>
<feature type="compositionally biased region" description="Basic and acidic residues" evidence="6">
    <location>
        <begin position="217"/>
        <end position="227"/>
    </location>
</feature>
<evidence type="ECO:0000256" key="1">
    <source>
        <dbReference type="ARBA" id="ARBA00022730"/>
    </source>
</evidence>